<dbReference type="Proteomes" id="UP001055115">
    <property type="component" value="Unassembled WGS sequence"/>
</dbReference>
<evidence type="ECO:0000259" key="10">
    <source>
        <dbReference type="Pfam" id="PF06280"/>
    </source>
</evidence>
<evidence type="ECO:0000256" key="5">
    <source>
        <dbReference type="ARBA" id="ARBA00022825"/>
    </source>
</evidence>
<dbReference type="PROSITE" id="PS00137">
    <property type="entry name" value="SUBTILASE_HIS"/>
    <property type="match status" value="1"/>
</dbReference>
<name>A0AA37UNR1_9PEZI</name>
<dbReference type="InterPro" id="IPR022398">
    <property type="entry name" value="Peptidase_S8_His-AS"/>
</dbReference>
<dbReference type="Gene3D" id="3.40.50.200">
    <property type="entry name" value="Peptidase S8/S53 domain"/>
    <property type="match status" value="2"/>
</dbReference>
<keyword evidence="5 7" id="KW-0720">Serine protease</keyword>
<protein>
    <submittedName>
        <fullName evidence="11">Minor extracellular protease vpr</fullName>
    </submittedName>
</protein>
<feature type="domain" description="C5a peptidase/Subtilisin-like protease SBT2-like Fn3-like" evidence="10">
    <location>
        <begin position="483"/>
        <end position="586"/>
    </location>
</feature>
<proteinExistence type="inferred from homology"/>
<dbReference type="GO" id="GO:0006508">
    <property type="term" value="P:proteolysis"/>
    <property type="evidence" value="ECO:0007669"/>
    <property type="project" value="UniProtKB-KW"/>
</dbReference>
<dbReference type="PANTHER" id="PTHR43806:SF11">
    <property type="entry name" value="CEREVISIN-RELATED"/>
    <property type="match status" value="1"/>
</dbReference>
<dbReference type="PROSITE" id="PS00138">
    <property type="entry name" value="SUBTILASE_SER"/>
    <property type="match status" value="1"/>
</dbReference>
<feature type="active site" description="Charge relay system" evidence="6 7">
    <location>
        <position position="76"/>
    </location>
</feature>
<dbReference type="InterPro" id="IPR023827">
    <property type="entry name" value="Peptidase_S8_Asp-AS"/>
</dbReference>
<dbReference type="AlphaFoldDB" id="A0AA37UNR1"/>
<dbReference type="PANTHER" id="PTHR43806">
    <property type="entry name" value="PEPTIDASE S8"/>
    <property type="match status" value="1"/>
</dbReference>
<dbReference type="Pfam" id="PF06280">
    <property type="entry name" value="fn3_5"/>
    <property type="match status" value="1"/>
</dbReference>
<dbReference type="InterPro" id="IPR050131">
    <property type="entry name" value="Peptidase_S8_subtilisin-like"/>
</dbReference>
<gene>
    <name evidence="11" type="ORF">ColSpa_09216</name>
</gene>
<sequence>MTGVDRIHAQGMLGAGARVSIIDTGIDYLHPALGGCFGKGCKVEFGYDFVGDSYGFNSFIPNPSPDPRPGHYEGFHGTHVAGIVGMEVPSNSSMFIGLVGVAPRATLGMYRVFGCDGTASDDAIVTAMQKSVEEGADVMSISIGEFGTWSGYPRSPLPAAVAALKAKGVAVIAAAGNSGTQGMFSINLPGGADDALGIASVENSKFPTYPIRDPNGAEFSYGSLRPFPEGEYLVAWADRNTSSCKFGCSASDYPPASSLSGPISDYILAIMRGPSCWLTQVQSYAFAANYTRVITYPDPTINDVFIKGHAVSTPSLTPDGSVFPMGSVIDDSFSNAAKSLGGYRLLVDSQTPLVVDQFGGGSPNNFSSIDFAFKLELAAPGGMILATFPLMENSGGYGIISGTSMATPYVSGVYALIKSQYPSLSVNEIFELMQTTATQVNMANLNLMAPTLQQGPGLVQADKALFMKLVISPGKFELIGNYEASFTIVNPSDSEVTYSFTNIPAGGTVSFLEGGDRSSEVDYIPLSFSATIDFAHDNQATVPSGASLNVSFLVTPPSDVDASQIPIFSGFIGIASSANETFTIPYIGPAYNYSSTPVVGLVNVTEKQRSNVLTPSRDPLSAPQVFANGDKADIGNYRSFSFQDPDYPVAYFPMPRPVRQFRFDIVRASTNFTPTWYGFDPDAKLDNLTETAMTENDTVAGVRILGSNIIQNGWLPQTDYQAGWSYSILDVTASRGLGLKKGSYRILLRWLKFFKDEDDPNPWGVG</sequence>
<evidence type="ECO:0000256" key="3">
    <source>
        <dbReference type="ARBA" id="ARBA00022729"/>
    </source>
</evidence>
<dbReference type="InterPro" id="IPR010435">
    <property type="entry name" value="C5a/SBT2-like_Fn3"/>
</dbReference>
<evidence type="ECO:0000313" key="12">
    <source>
        <dbReference type="Proteomes" id="UP001055115"/>
    </source>
</evidence>
<dbReference type="EMBL" id="BQXU01000027">
    <property type="protein sequence ID" value="GKT49035.1"/>
    <property type="molecule type" value="Genomic_DNA"/>
</dbReference>
<reference evidence="11 12" key="1">
    <citation type="submission" date="2022-03" db="EMBL/GenBank/DDBJ databases">
        <title>Genome data of Colletotrichum spp.</title>
        <authorList>
            <person name="Utami Y.D."/>
            <person name="Hiruma K."/>
        </authorList>
    </citation>
    <scope>NUCLEOTIDE SEQUENCE [LARGE SCALE GENOMIC DNA]</scope>
    <source>
        <strain evidence="11 12">MAFF 239500</strain>
    </source>
</reference>
<keyword evidence="4 7" id="KW-0378">Hydrolase</keyword>
<evidence type="ECO:0000256" key="6">
    <source>
        <dbReference type="PIRSR" id="PIRSR615500-1"/>
    </source>
</evidence>
<dbReference type="GO" id="GO:0004252">
    <property type="term" value="F:serine-type endopeptidase activity"/>
    <property type="evidence" value="ECO:0007669"/>
    <property type="project" value="UniProtKB-UniRule"/>
</dbReference>
<comment type="similarity">
    <text evidence="1 7 8">Belongs to the peptidase S8 family.</text>
</comment>
<dbReference type="PROSITE" id="PS51892">
    <property type="entry name" value="SUBTILASE"/>
    <property type="match status" value="1"/>
</dbReference>
<evidence type="ECO:0000256" key="1">
    <source>
        <dbReference type="ARBA" id="ARBA00011073"/>
    </source>
</evidence>
<evidence type="ECO:0000313" key="11">
    <source>
        <dbReference type="EMBL" id="GKT49035.1"/>
    </source>
</evidence>
<dbReference type="GO" id="GO:0016020">
    <property type="term" value="C:membrane"/>
    <property type="evidence" value="ECO:0007669"/>
    <property type="project" value="InterPro"/>
</dbReference>
<feature type="active site" description="Charge relay system" evidence="6 7">
    <location>
        <position position="23"/>
    </location>
</feature>
<dbReference type="InterPro" id="IPR023828">
    <property type="entry name" value="Peptidase_S8_Ser-AS"/>
</dbReference>
<dbReference type="RefSeq" id="XP_049131385.1">
    <property type="nucleotide sequence ID" value="XM_049275428.1"/>
</dbReference>
<evidence type="ECO:0000256" key="2">
    <source>
        <dbReference type="ARBA" id="ARBA00022670"/>
    </source>
</evidence>
<organism evidence="11 12">
    <name type="scientific">Colletotrichum spaethianum</name>
    <dbReference type="NCBI Taxonomy" id="700344"/>
    <lineage>
        <taxon>Eukaryota</taxon>
        <taxon>Fungi</taxon>
        <taxon>Dikarya</taxon>
        <taxon>Ascomycota</taxon>
        <taxon>Pezizomycotina</taxon>
        <taxon>Sordariomycetes</taxon>
        <taxon>Hypocreomycetidae</taxon>
        <taxon>Glomerellales</taxon>
        <taxon>Glomerellaceae</taxon>
        <taxon>Colletotrichum</taxon>
        <taxon>Colletotrichum spaethianum species complex</taxon>
    </lineage>
</organism>
<keyword evidence="12" id="KW-1185">Reference proteome</keyword>
<dbReference type="PROSITE" id="PS00136">
    <property type="entry name" value="SUBTILASE_ASP"/>
    <property type="match status" value="1"/>
</dbReference>
<dbReference type="PRINTS" id="PR00723">
    <property type="entry name" value="SUBTILISIN"/>
</dbReference>
<dbReference type="GeneID" id="73330018"/>
<keyword evidence="3" id="KW-0732">Signal</keyword>
<comment type="caution">
    <text evidence="11">The sequence shown here is derived from an EMBL/GenBank/DDBJ whole genome shotgun (WGS) entry which is preliminary data.</text>
</comment>
<dbReference type="InterPro" id="IPR015500">
    <property type="entry name" value="Peptidase_S8_subtilisin-rel"/>
</dbReference>
<dbReference type="InterPro" id="IPR036852">
    <property type="entry name" value="Peptidase_S8/S53_dom_sf"/>
</dbReference>
<dbReference type="InterPro" id="IPR000209">
    <property type="entry name" value="Peptidase_S8/S53_dom"/>
</dbReference>
<keyword evidence="2 7" id="KW-0645">Protease</keyword>
<dbReference type="Pfam" id="PF00082">
    <property type="entry name" value="Peptidase_S8"/>
    <property type="match status" value="1"/>
</dbReference>
<dbReference type="SUPFAM" id="SSF52743">
    <property type="entry name" value="Subtilisin-like"/>
    <property type="match status" value="1"/>
</dbReference>
<feature type="active site" description="Charge relay system" evidence="6 7">
    <location>
        <position position="404"/>
    </location>
</feature>
<evidence type="ECO:0000256" key="8">
    <source>
        <dbReference type="RuleBase" id="RU003355"/>
    </source>
</evidence>
<evidence type="ECO:0000256" key="7">
    <source>
        <dbReference type="PROSITE-ProRule" id="PRU01240"/>
    </source>
</evidence>
<accession>A0AA37UNR1</accession>
<evidence type="ECO:0000259" key="9">
    <source>
        <dbReference type="Pfam" id="PF00082"/>
    </source>
</evidence>
<feature type="domain" description="Peptidase S8/S53" evidence="9">
    <location>
        <begin position="14"/>
        <end position="445"/>
    </location>
</feature>
<evidence type="ECO:0000256" key="4">
    <source>
        <dbReference type="ARBA" id="ARBA00022801"/>
    </source>
</evidence>